<dbReference type="RefSeq" id="WP_319930533.1">
    <property type="nucleotide sequence ID" value="NZ_VCDN01000046.1"/>
</dbReference>
<comment type="caution">
    <text evidence="1">The sequence shown here is derived from an EMBL/GenBank/DDBJ whole genome shotgun (WGS) entry which is preliminary data.</text>
</comment>
<protein>
    <recommendedName>
        <fullName evidence="3">Virulence surface antigen</fullName>
    </recommendedName>
</protein>
<keyword evidence="2" id="KW-1185">Reference proteome</keyword>
<proteinExistence type="predicted"/>
<name>A0ABU4SBF9_9GAMM</name>
<dbReference type="EMBL" id="VCDN01000046">
    <property type="protein sequence ID" value="MDX7988122.1"/>
    <property type="molecule type" value="Genomic_DNA"/>
</dbReference>
<dbReference type="Proteomes" id="UP001271890">
    <property type="component" value="Unassembled WGS sequence"/>
</dbReference>
<sequence>MSNYFFFSQNHYIEKLRNNEIINNCSFGPNAGFCSAISIYLLKKIMDEIYQSDCNLSQNFMGYFMDTKKFKYPSIQRIFDIAKKHSEIICQSGVNALSREQFHFNIDMIFIQKKTQNNPLRGYGFIKNVFPEEGCALLLLATMTYQETAEIHLDSLYHHDMATLYSSPNKKYLNHVGLVFWNKGSLFAFDPNTGGKLEEISSSGFEINKVEIAINSMYAYLKSSHRVRIMNAYLPDFSEEGDKHINHILNKM</sequence>
<organism evidence="1 2">
    <name type="scientific">Xenorhabdus santafensis</name>
    <dbReference type="NCBI Taxonomy" id="2582833"/>
    <lineage>
        <taxon>Bacteria</taxon>
        <taxon>Pseudomonadati</taxon>
        <taxon>Pseudomonadota</taxon>
        <taxon>Gammaproteobacteria</taxon>
        <taxon>Enterobacterales</taxon>
        <taxon>Morganellaceae</taxon>
        <taxon>Xenorhabdus</taxon>
    </lineage>
</organism>
<evidence type="ECO:0008006" key="3">
    <source>
        <dbReference type="Google" id="ProtNLM"/>
    </source>
</evidence>
<evidence type="ECO:0000313" key="1">
    <source>
        <dbReference type="EMBL" id="MDX7988122.1"/>
    </source>
</evidence>
<gene>
    <name evidence="1" type="ORF">FE392_12405</name>
</gene>
<evidence type="ECO:0000313" key="2">
    <source>
        <dbReference type="Proteomes" id="UP001271890"/>
    </source>
</evidence>
<accession>A0ABU4SBF9</accession>
<reference evidence="2" key="1">
    <citation type="journal article" date="2024" name="Toxins">
        <title>Genome Sequence Analysis of Native Xenorhabdus Strains Isolated from Entomopathogenic Nematodes in Argentina.</title>
        <authorList>
            <person name="Palma L."/>
            <person name="Frizzo L."/>
            <person name="Kaiser S."/>
            <person name="Berry C."/>
            <person name="Caballero P."/>
            <person name="Bode H.B."/>
            <person name="Del Valle E.E."/>
        </authorList>
    </citation>
    <scope>NUCLEOTIDE SEQUENCE [LARGE SCALE GENOMIC DNA]</scope>
    <source>
        <strain evidence="2">12</strain>
    </source>
</reference>